<feature type="signal peptide" evidence="6">
    <location>
        <begin position="1"/>
        <end position="21"/>
    </location>
</feature>
<dbReference type="InterPro" id="IPR007444">
    <property type="entry name" value="Glucan_biosyn_MdoG_C"/>
</dbReference>
<dbReference type="GO" id="GO:0030246">
    <property type="term" value="F:carbohydrate binding"/>
    <property type="evidence" value="ECO:0007669"/>
    <property type="project" value="InterPro"/>
</dbReference>
<feature type="domain" description="Glucan biosynthesis periplasmic MdoG C-terminal" evidence="7">
    <location>
        <begin position="42"/>
        <end position="514"/>
    </location>
</feature>
<dbReference type="EMBL" id="CP047289">
    <property type="protein sequence ID" value="QUS36879.1"/>
    <property type="molecule type" value="Genomic_DNA"/>
</dbReference>
<evidence type="ECO:0000256" key="6">
    <source>
        <dbReference type="SAM" id="SignalP"/>
    </source>
</evidence>
<dbReference type="InterPro" id="IPR014718">
    <property type="entry name" value="GH-type_carb-bd"/>
</dbReference>
<comment type="pathway">
    <text evidence="2">Glycan metabolism; osmoregulated periplasmic glucan (OPG) biosynthesis.</text>
</comment>
<evidence type="ECO:0000256" key="4">
    <source>
        <dbReference type="ARBA" id="ARBA00022729"/>
    </source>
</evidence>
<dbReference type="GO" id="GO:0030288">
    <property type="term" value="C:outer membrane-bounded periplasmic space"/>
    <property type="evidence" value="ECO:0007669"/>
    <property type="project" value="TreeGrafter"/>
</dbReference>
<keyword evidence="9" id="KW-1185">Reference proteome</keyword>
<evidence type="ECO:0000313" key="9">
    <source>
        <dbReference type="Proteomes" id="UP000679284"/>
    </source>
</evidence>
<dbReference type="InterPro" id="IPR013783">
    <property type="entry name" value="Ig-like_fold"/>
</dbReference>
<name>A0A8J8MUP4_9RHOB</name>
<reference evidence="8" key="1">
    <citation type="submission" date="2020-01" db="EMBL/GenBank/DDBJ databases">
        <authorList>
            <person name="Yang Y."/>
            <person name="Kwon Y.M."/>
        </authorList>
    </citation>
    <scope>NUCLEOTIDE SEQUENCE</scope>
    <source>
        <strain evidence="8">PG104</strain>
    </source>
</reference>
<dbReference type="SUPFAM" id="SSF81296">
    <property type="entry name" value="E set domains"/>
    <property type="match status" value="1"/>
</dbReference>
<dbReference type="Pfam" id="PF04349">
    <property type="entry name" value="MdoG"/>
    <property type="match status" value="1"/>
</dbReference>
<dbReference type="KEGG" id="fap:GR316_04190"/>
<evidence type="ECO:0000256" key="5">
    <source>
        <dbReference type="ARBA" id="ARBA00022764"/>
    </source>
</evidence>
<comment type="similarity">
    <text evidence="3">Belongs to the OpgD/OpgG family.</text>
</comment>
<keyword evidence="4 6" id="KW-0732">Signal</keyword>
<feature type="chain" id="PRO_5035328726" evidence="6">
    <location>
        <begin position="22"/>
        <end position="526"/>
    </location>
</feature>
<dbReference type="PIRSF" id="PIRSF006281">
    <property type="entry name" value="MdoG"/>
    <property type="match status" value="1"/>
</dbReference>
<gene>
    <name evidence="8" type="ORF">GR316_04190</name>
</gene>
<dbReference type="PANTHER" id="PTHR30504">
    <property type="entry name" value="GLUCANS BIOSYNTHESIS PROTEIN"/>
    <property type="match status" value="1"/>
</dbReference>
<organism evidence="8 9">
    <name type="scientific">Falsirhodobacter algicola</name>
    <dbReference type="NCBI Taxonomy" id="2692330"/>
    <lineage>
        <taxon>Bacteria</taxon>
        <taxon>Pseudomonadati</taxon>
        <taxon>Pseudomonadota</taxon>
        <taxon>Alphaproteobacteria</taxon>
        <taxon>Rhodobacterales</taxon>
        <taxon>Paracoccaceae</taxon>
        <taxon>Falsirhodobacter</taxon>
    </lineage>
</organism>
<dbReference type="AlphaFoldDB" id="A0A8J8MUP4"/>
<comment type="subcellular location">
    <subcellularLocation>
        <location evidence="1">Periplasm</location>
    </subcellularLocation>
</comment>
<keyword evidence="5" id="KW-0574">Periplasm</keyword>
<accession>A0A8J8MUP4</accession>
<evidence type="ECO:0000256" key="1">
    <source>
        <dbReference type="ARBA" id="ARBA00004418"/>
    </source>
</evidence>
<sequence>MFRLLGATALSCAFLAPPLHAQDAAAPTVAAAADRFGDAQPFSFDALAAKARDLAARPYSEPEVRHPDILDQIDFTAHWKIRFKNDETVKIGDAPAQFFHLGTYFRQPVRIFDVEDGASREILYHRDYFEMPDDSPARQMGDDMGFAGFRVMRPDLKTDWISFLGGSYFRTDGFARQYGLSARGLAIDTGMAQAEEFPRFTEFYLEDSKEPGVDLVVYALLDSPSVSGAYRMAMSNRNGLGQVIDVDSRLFFRDGVDRLGIAPLTSMFWFSESNRFASADWRPEVHDTDGLMMLTGTGEEIWRPLNNPDRVVTSSFADTNPRGFGLMQRDRNFENYQDDGIFYDKRPSVWIEPTSDWGQGAVTLVELPTNDEVYDNIVAFWNPAQMPEPGQEMDYSYRMTWAKDAPVTTTVARTTATRIGEGGYPGNPRPTDQVKMQIEFTGDILKGLGGDDVEAHIDLPDGVEAIEPGVVNVVGKDGTMRLTFDVQSSADTLDMRAFLSAKDGQPLTETWLGQIHPQQIAYLRQH</sequence>
<dbReference type="FunFam" id="2.70.98.10:FF:000001">
    <property type="entry name" value="Glucans biosynthesis protein G"/>
    <property type="match status" value="1"/>
</dbReference>
<evidence type="ECO:0000313" key="8">
    <source>
        <dbReference type="EMBL" id="QUS36879.1"/>
    </source>
</evidence>
<dbReference type="GO" id="GO:0003824">
    <property type="term" value="F:catalytic activity"/>
    <property type="evidence" value="ECO:0007669"/>
    <property type="project" value="InterPro"/>
</dbReference>
<protein>
    <submittedName>
        <fullName evidence="8">Glucan biosynthesis protein D</fullName>
    </submittedName>
</protein>
<dbReference type="UniPathway" id="UPA00637"/>
<evidence type="ECO:0000259" key="7">
    <source>
        <dbReference type="Pfam" id="PF04349"/>
    </source>
</evidence>
<dbReference type="InterPro" id="IPR014438">
    <property type="entry name" value="Glucan_biosyn_MdoG/MdoD"/>
</dbReference>
<dbReference type="PANTHER" id="PTHR30504:SF3">
    <property type="entry name" value="GLUCANS BIOSYNTHESIS PROTEIN D"/>
    <property type="match status" value="1"/>
</dbReference>
<dbReference type="SUPFAM" id="SSF74650">
    <property type="entry name" value="Galactose mutarotase-like"/>
    <property type="match status" value="1"/>
</dbReference>
<dbReference type="Gene3D" id="2.60.40.10">
    <property type="entry name" value="Immunoglobulins"/>
    <property type="match status" value="1"/>
</dbReference>
<proteinExistence type="inferred from homology"/>
<evidence type="ECO:0000256" key="2">
    <source>
        <dbReference type="ARBA" id="ARBA00005001"/>
    </source>
</evidence>
<dbReference type="InterPro" id="IPR011013">
    <property type="entry name" value="Gal_mutarotase_sf_dom"/>
</dbReference>
<dbReference type="GO" id="GO:0051274">
    <property type="term" value="P:beta-glucan biosynthetic process"/>
    <property type="evidence" value="ECO:0007669"/>
    <property type="project" value="TreeGrafter"/>
</dbReference>
<dbReference type="InterPro" id="IPR014756">
    <property type="entry name" value="Ig_E-set"/>
</dbReference>
<dbReference type="Gene3D" id="2.70.98.10">
    <property type="match status" value="1"/>
</dbReference>
<evidence type="ECO:0000256" key="3">
    <source>
        <dbReference type="ARBA" id="ARBA00009284"/>
    </source>
</evidence>
<dbReference type="Proteomes" id="UP000679284">
    <property type="component" value="Chromosome"/>
</dbReference>